<dbReference type="Proteomes" id="UP000827889">
    <property type="component" value="Chromosome 7"/>
</dbReference>
<dbReference type="GO" id="GO:0016579">
    <property type="term" value="P:protein deubiquitination"/>
    <property type="evidence" value="ECO:0007669"/>
    <property type="project" value="InterPro"/>
</dbReference>
<dbReference type="GO" id="GO:0006508">
    <property type="term" value="P:proteolysis"/>
    <property type="evidence" value="ECO:0007669"/>
    <property type="project" value="UniProtKB-KW"/>
</dbReference>
<evidence type="ECO:0000256" key="5">
    <source>
        <dbReference type="ARBA" id="ARBA00022786"/>
    </source>
</evidence>
<keyword evidence="7" id="KW-0788">Thiol protease</keyword>
<dbReference type="RefSeq" id="XP_030521457.2">
    <property type="nucleotide sequence ID" value="XM_030665597.2"/>
</dbReference>
<dbReference type="KEGG" id="rarg:115734698"/>
<organism evidence="13 14">
    <name type="scientific">Rhodamnia argentea</name>
    <dbReference type="NCBI Taxonomy" id="178133"/>
    <lineage>
        <taxon>Eukaryota</taxon>
        <taxon>Viridiplantae</taxon>
        <taxon>Streptophyta</taxon>
        <taxon>Embryophyta</taxon>
        <taxon>Tracheophyta</taxon>
        <taxon>Spermatophyta</taxon>
        <taxon>Magnoliopsida</taxon>
        <taxon>eudicotyledons</taxon>
        <taxon>Gunneridae</taxon>
        <taxon>Pentapetalae</taxon>
        <taxon>rosids</taxon>
        <taxon>malvids</taxon>
        <taxon>Myrtales</taxon>
        <taxon>Myrtaceae</taxon>
        <taxon>Myrtoideae</taxon>
        <taxon>Myrteae</taxon>
        <taxon>Australasian group</taxon>
        <taxon>Rhodamnia</taxon>
    </lineage>
</organism>
<evidence type="ECO:0000256" key="8">
    <source>
        <dbReference type="ARBA" id="ARBA00023015"/>
    </source>
</evidence>
<protein>
    <recommendedName>
        <fullName evidence="3">ubiquitinyl hydrolase 1</fullName>
        <ecNumber evidence="3">3.4.19.12</ecNumber>
    </recommendedName>
</protein>
<dbReference type="GO" id="GO:0004843">
    <property type="term" value="F:cysteine-type deubiquitinase activity"/>
    <property type="evidence" value="ECO:0007669"/>
    <property type="project" value="UniProtKB-EC"/>
</dbReference>
<accession>A0A8B8NG61</accession>
<sequence>MAESSSRGVKLYHEPRDGSTPSAVHCVNALAQGPLFCEFDTAAAATELDRKRRLNLLWEFGLSTYSSGHFRFDGFGVQPTSPHRRLGKALIDFEQEGAFVCHRAYEEDWTCVRRVDGERYEFDSLYPAPEHVPGFYVPAYIDTLEGFGWTVFLVGGKLQGARGTPAARAQGNDGPRSSREAGAGGRNRDGDCSRRNVGKSHRARTSTRGTIGWACIVTLSFEYSFM</sequence>
<evidence type="ECO:0000256" key="6">
    <source>
        <dbReference type="ARBA" id="ARBA00022801"/>
    </source>
</evidence>
<evidence type="ECO:0000259" key="12">
    <source>
        <dbReference type="SMART" id="SM01246"/>
    </source>
</evidence>
<keyword evidence="6" id="KW-0378">Hydrolase</keyword>
<evidence type="ECO:0000256" key="10">
    <source>
        <dbReference type="ARBA" id="ARBA00023242"/>
    </source>
</evidence>
<evidence type="ECO:0000256" key="1">
    <source>
        <dbReference type="ARBA" id="ARBA00000707"/>
    </source>
</evidence>
<comment type="subcellular location">
    <subcellularLocation>
        <location evidence="2">Nucleus</location>
    </subcellularLocation>
</comment>
<evidence type="ECO:0000256" key="3">
    <source>
        <dbReference type="ARBA" id="ARBA00012759"/>
    </source>
</evidence>
<feature type="domain" description="Josephin" evidence="12">
    <location>
        <begin position="16"/>
        <end position="157"/>
    </location>
</feature>
<evidence type="ECO:0000256" key="9">
    <source>
        <dbReference type="ARBA" id="ARBA00023163"/>
    </source>
</evidence>
<evidence type="ECO:0000256" key="2">
    <source>
        <dbReference type="ARBA" id="ARBA00004123"/>
    </source>
</evidence>
<keyword evidence="4" id="KW-0645">Protease</keyword>
<evidence type="ECO:0000256" key="4">
    <source>
        <dbReference type="ARBA" id="ARBA00022670"/>
    </source>
</evidence>
<keyword evidence="13" id="KW-1185">Reference proteome</keyword>
<dbReference type="GO" id="GO:0005634">
    <property type="term" value="C:nucleus"/>
    <property type="evidence" value="ECO:0007669"/>
    <property type="project" value="UniProtKB-SubCell"/>
</dbReference>
<reference evidence="14" key="1">
    <citation type="submission" date="2025-08" db="UniProtKB">
        <authorList>
            <consortium name="RefSeq"/>
        </authorList>
    </citation>
    <scope>IDENTIFICATION</scope>
    <source>
        <tissue evidence="14">Leaf</tissue>
    </source>
</reference>
<dbReference type="Pfam" id="PF02099">
    <property type="entry name" value="Josephin"/>
    <property type="match status" value="1"/>
</dbReference>
<dbReference type="EC" id="3.4.19.12" evidence="3"/>
<proteinExistence type="predicted"/>
<dbReference type="GeneID" id="115734698"/>
<gene>
    <name evidence="14" type="primary">LOC115734698</name>
</gene>
<keyword evidence="10" id="KW-0539">Nucleus</keyword>
<dbReference type="Gene3D" id="3.90.70.40">
    <property type="match status" value="1"/>
</dbReference>
<dbReference type="PANTHER" id="PTHR14159">
    <property type="entry name" value="ATAXIN-3-RELATED"/>
    <property type="match status" value="1"/>
</dbReference>
<keyword evidence="8" id="KW-0805">Transcription regulation</keyword>
<comment type="catalytic activity">
    <reaction evidence="1">
        <text>Thiol-dependent hydrolysis of ester, thioester, amide, peptide and isopeptide bonds formed by the C-terminal Gly of ubiquitin (a 76-residue protein attached to proteins as an intracellular targeting signal).</text>
        <dbReference type="EC" id="3.4.19.12"/>
    </reaction>
</comment>
<name>A0A8B8NG61_9MYRT</name>
<dbReference type="SMART" id="SM01246">
    <property type="entry name" value="Josephin"/>
    <property type="match status" value="1"/>
</dbReference>
<dbReference type="PANTHER" id="PTHR14159:SF0">
    <property type="entry name" value="ATAXIN-3-RELATED"/>
    <property type="match status" value="1"/>
</dbReference>
<keyword evidence="9" id="KW-0804">Transcription</keyword>
<evidence type="ECO:0000313" key="13">
    <source>
        <dbReference type="Proteomes" id="UP000827889"/>
    </source>
</evidence>
<evidence type="ECO:0000313" key="14">
    <source>
        <dbReference type="RefSeq" id="XP_030521457.2"/>
    </source>
</evidence>
<feature type="region of interest" description="Disordered" evidence="11">
    <location>
        <begin position="163"/>
        <end position="203"/>
    </location>
</feature>
<evidence type="ECO:0000256" key="7">
    <source>
        <dbReference type="ARBA" id="ARBA00022807"/>
    </source>
</evidence>
<dbReference type="AlphaFoldDB" id="A0A8B8NG61"/>
<dbReference type="InterPro" id="IPR006155">
    <property type="entry name" value="Josephin"/>
</dbReference>
<keyword evidence="5" id="KW-0833">Ubl conjugation pathway</keyword>
<evidence type="ECO:0000256" key="11">
    <source>
        <dbReference type="SAM" id="MobiDB-lite"/>
    </source>
</evidence>
<dbReference type="InterPro" id="IPR033865">
    <property type="entry name" value="Ataxin-3"/>
</dbReference>